<name>A0ABR8JH55_9BACT</name>
<sequence>MHKKKYNYGWKQVNIRPATKELLDVLCKQLTNGFGELPMATVIDVLIKEKFDQLNNQK</sequence>
<protein>
    <submittedName>
        <fullName evidence="1">Uncharacterized protein</fullName>
    </submittedName>
</protein>
<dbReference type="EMBL" id="JACWZZ010000003">
    <property type="protein sequence ID" value="MBD2716182.1"/>
    <property type="molecule type" value="Genomic_DNA"/>
</dbReference>
<organism evidence="1 2">
    <name type="scientific">Hymenobacter duratus</name>
    <dbReference type="NCBI Taxonomy" id="2771356"/>
    <lineage>
        <taxon>Bacteria</taxon>
        <taxon>Pseudomonadati</taxon>
        <taxon>Bacteroidota</taxon>
        <taxon>Cytophagia</taxon>
        <taxon>Cytophagales</taxon>
        <taxon>Hymenobacteraceae</taxon>
        <taxon>Hymenobacter</taxon>
    </lineage>
</organism>
<reference evidence="1 2" key="1">
    <citation type="submission" date="2020-09" db="EMBL/GenBank/DDBJ databases">
        <authorList>
            <person name="Kim M.K."/>
        </authorList>
    </citation>
    <scope>NUCLEOTIDE SEQUENCE [LARGE SCALE GENOMIC DNA]</scope>
    <source>
        <strain evidence="1 2">BT646</strain>
    </source>
</reference>
<evidence type="ECO:0000313" key="1">
    <source>
        <dbReference type="EMBL" id="MBD2716182.1"/>
    </source>
</evidence>
<dbReference type="Proteomes" id="UP000642468">
    <property type="component" value="Unassembled WGS sequence"/>
</dbReference>
<comment type="caution">
    <text evidence="1">The sequence shown here is derived from an EMBL/GenBank/DDBJ whole genome shotgun (WGS) entry which is preliminary data.</text>
</comment>
<keyword evidence="2" id="KW-1185">Reference proteome</keyword>
<gene>
    <name evidence="1" type="ORF">IC231_14145</name>
</gene>
<accession>A0ABR8JH55</accession>
<proteinExistence type="predicted"/>
<evidence type="ECO:0000313" key="2">
    <source>
        <dbReference type="Proteomes" id="UP000642468"/>
    </source>
</evidence>
<dbReference type="RefSeq" id="WP_190785161.1">
    <property type="nucleotide sequence ID" value="NZ_JACWZZ010000003.1"/>
</dbReference>